<keyword evidence="4" id="KW-0677">Repeat</keyword>
<protein>
    <recommendedName>
        <fullName evidence="6">Geranylgeranyl transferase type-2 subunit alpha</fullName>
        <ecNumber evidence="6">2.5.1.60</ecNumber>
    </recommendedName>
    <alternativeName>
        <fullName evidence="6">Geranylgeranyl transferase type II subunit alpha</fullName>
    </alternativeName>
</protein>
<dbReference type="Proteomes" id="UP000001640">
    <property type="component" value="Chromosome 6"/>
</dbReference>
<keyword evidence="8" id="KW-1185">Reference proteome</keyword>
<dbReference type="GO" id="GO:0005777">
    <property type="term" value="C:peroxisome"/>
    <property type="evidence" value="ECO:0007669"/>
    <property type="project" value="EnsemblFungi"/>
</dbReference>
<evidence type="ECO:0000256" key="4">
    <source>
        <dbReference type="ARBA" id="ARBA00022737"/>
    </source>
</evidence>
<evidence type="ECO:0000256" key="6">
    <source>
        <dbReference type="RuleBase" id="RU367120"/>
    </source>
</evidence>
<dbReference type="OrthoDB" id="1658at2759"/>
<dbReference type="GO" id="GO:0006612">
    <property type="term" value="P:protein targeting to membrane"/>
    <property type="evidence" value="ECO:0007669"/>
    <property type="project" value="EnsemblFungi"/>
</dbReference>
<dbReference type="InParanoid" id="G0VGS1"/>
<keyword evidence="3 6" id="KW-0808">Transferase</keyword>
<evidence type="ECO:0000256" key="3">
    <source>
        <dbReference type="ARBA" id="ARBA00022679"/>
    </source>
</evidence>
<organism evidence="7 8">
    <name type="scientific">Naumovozyma castellii</name>
    <name type="common">Yeast</name>
    <name type="synonym">Saccharomyces castellii</name>
    <dbReference type="NCBI Taxonomy" id="27288"/>
    <lineage>
        <taxon>Eukaryota</taxon>
        <taxon>Fungi</taxon>
        <taxon>Dikarya</taxon>
        <taxon>Ascomycota</taxon>
        <taxon>Saccharomycotina</taxon>
        <taxon>Saccharomycetes</taxon>
        <taxon>Saccharomycetales</taxon>
        <taxon>Saccharomycetaceae</taxon>
        <taxon>Naumovozyma</taxon>
    </lineage>
</organism>
<reference key="2">
    <citation type="submission" date="2011-08" db="EMBL/GenBank/DDBJ databases">
        <title>Genome sequence of Naumovozyma castellii.</title>
        <authorList>
            <person name="Gordon J.L."/>
            <person name="Armisen D."/>
            <person name="Proux-Wera E."/>
            <person name="OhEigeartaigh S.S."/>
            <person name="Byrne K.P."/>
            <person name="Wolfe K.H."/>
        </authorList>
    </citation>
    <scope>NUCLEOTIDE SEQUENCE</scope>
    <source>
        <strain>Type strain:CBS 4309</strain>
    </source>
</reference>
<keyword evidence="2 6" id="KW-0637">Prenyltransferase</keyword>
<evidence type="ECO:0000256" key="5">
    <source>
        <dbReference type="ARBA" id="ARBA00047658"/>
    </source>
</evidence>
<dbReference type="GO" id="GO:0005968">
    <property type="term" value="C:Rab-protein geranylgeranyltransferase complex"/>
    <property type="evidence" value="ECO:0007669"/>
    <property type="project" value="EnsemblFungi"/>
</dbReference>
<evidence type="ECO:0000313" key="7">
    <source>
        <dbReference type="EMBL" id="CCC70692.1"/>
    </source>
</evidence>
<dbReference type="RefSeq" id="XP_003677047.1">
    <property type="nucleotide sequence ID" value="XM_003676999.1"/>
</dbReference>
<dbReference type="eggNOG" id="KOG0529">
    <property type="taxonomic scope" value="Eukaryota"/>
</dbReference>
<dbReference type="FunCoup" id="G0VGS1">
    <property type="interactions" value="108"/>
</dbReference>
<comment type="catalytic activity">
    <reaction evidence="5 6">
        <text>geranylgeranyl diphosphate + L-cysteinyl-[protein] = S-geranylgeranyl-L-cysteinyl-[protein] + diphosphate</text>
        <dbReference type="Rhea" id="RHEA:21240"/>
        <dbReference type="Rhea" id="RHEA-COMP:10131"/>
        <dbReference type="Rhea" id="RHEA-COMP:11537"/>
        <dbReference type="ChEBI" id="CHEBI:29950"/>
        <dbReference type="ChEBI" id="CHEBI:33019"/>
        <dbReference type="ChEBI" id="CHEBI:57533"/>
        <dbReference type="ChEBI" id="CHEBI:86021"/>
        <dbReference type="EC" id="2.5.1.60"/>
    </reaction>
</comment>
<dbReference type="SUPFAM" id="SSF48439">
    <property type="entry name" value="Protein prenylyltransferase"/>
    <property type="match status" value="1"/>
</dbReference>
<dbReference type="GO" id="GO:0097354">
    <property type="term" value="P:prenylation"/>
    <property type="evidence" value="ECO:0007669"/>
    <property type="project" value="UniProtKB-UniRule"/>
</dbReference>
<dbReference type="KEGG" id="ncs:NCAS_0F02080"/>
<proteinExistence type="inferred from homology"/>
<dbReference type="Pfam" id="PF01239">
    <property type="entry name" value="PPTA"/>
    <property type="match status" value="5"/>
</dbReference>
<comment type="similarity">
    <text evidence="1 6">Belongs to the protein prenyltransferase subunit alpha family.</text>
</comment>
<evidence type="ECO:0000256" key="2">
    <source>
        <dbReference type="ARBA" id="ARBA00022602"/>
    </source>
</evidence>
<dbReference type="PANTHER" id="PTHR11129">
    <property type="entry name" value="PROTEIN FARNESYLTRANSFERASE ALPHA SUBUNIT/RAB GERANYLGERANYL TRANSFERASE ALPHA SUBUNIT"/>
    <property type="match status" value="1"/>
</dbReference>
<dbReference type="GO" id="GO:0004663">
    <property type="term" value="F:Rab geranylgeranyltransferase activity"/>
    <property type="evidence" value="ECO:0007669"/>
    <property type="project" value="UniProtKB-UniRule"/>
</dbReference>
<dbReference type="PANTHER" id="PTHR11129:SF2">
    <property type="entry name" value="GERANYLGERANYL TRANSFERASE TYPE-2 SUBUNIT ALPHA"/>
    <property type="match status" value="1"/>
</dbReference>
<dbReference type="GeneID" id="96904340"/>
<name>G0VGS1_NAUCA</name>
<accession>G0VGS1</accession>
<sequence>MHGVKRRQWSRELLKQKRIEDEKKIKQYRSLVDTVLNLKETQIYTKDSLKLSKEVLQWNPEFNTVWNFRRDIIENVKGQLDVTFWEDELNFTMAELKKFPKVYWIWNHRVWVLKNHIDSSLKIWQRELIIVNKLLDMDARNFHGWHYRRRIIKVIEDRTGKSNDHEELELTTQKINKNISNFSAWHQRVQLITRMNDTDEFENRKEFITNEIDYITNAMFTDAEDQSVWFYMEWFLEYEMVSKVLNHNEYTTILNKFQSNILIINEDDKEFSGKENPWCLKMLIIIEKLQTNLGIEIKDGKSKEWIAKLIEADPLRKNRYLYLLHEEK</sequence>
<evidence type="ECO:0000313" key="8">
    <source>
        <dbReference type="Proteomes" id="UP000001640"/>
    </source>
</evidence>
<dbReference type="GO" id="GO:0006888">
    <property type="term" value="P:endoplasmic reticulum to Golgi vesicle-mediated transport"/>
    <property type="evidence" value="ECO:0007669"/>
    <property type="project" value="EnsemblFungi"/>
</dbReference>
<dbReference type="EC" id="2.5.1.60" evidence="6"/>
<reference evidence="7 8" key="1">
    <citation type="journal article" date="2011" name="Proc. Natl. Acad. Sci. U.S.A.">
        <title>Evolutionary erosion of yeast sex chromosomes by mating-type switching accidents.</title>
        <authorList>
            <person name="Gordon J.L."/>
            <person name="Armisen D."/>
            <person name="Proux-Wera E."/>
            <person name="Oheigeartaigh S.S."/>
            <person name="Byrne K.P."/>
            <person name="Wolfe K.H."/>
        </authorList>
    </citation>
    <scope>NUCLEOTIDE SEQUENCE [LARGE SCALE GENOMIC DNA]</scope>
    <source>
        <strain evidence="8">ATCC 76901 / BCRC 22586 / CBS 4309 / NBRC 1992 / NRRL Y-12630</strain>
    </source>
</reference>
<evidence type="ECO:0000256" key="1">
    <source>
        <dbReference type="ARBA" id="ARBA00006734"/>
    </source>
</evidence>
<dbReference type="EMBL" id="HE576757">
    <property type="protein sequence ID" value="CCC70692.1"/>
    <property type="molecule type" value="Genomic_DNA"/>
</dbReference>
<dbReference type="HOGENOM" id="CLU_031996_0_0_1"/>
<dbReference type="STRING" id="1064592.G0VGS1"/>
<dbReference type="AlphaFoldDB" id="G0VGS1"/>
<dbReference type="OMA" id="TNAMFTD"/>
<dbReference type="PROSITE" id="PS51147">
    <property type="entry name" value="PFTA"/>
    <property type="match status" value="4"/>
</dbReference>
<gene>
    <name evidence="7" type="primary">NCAS0F02080</name>
    <name evidence="7" type="ordered locus">NCAS_0F02080</name>
</gene>
<dbReference type="InterPro" id="IPR002088">
    <property type="entry name" value="Prenyl_trans_a"/>
</dbReference>
<dbReference type="Gene3D" id="1.25.40.120">
    <property type="entry name" value="Protein prenylyltransferase"/>
    <property type="match status" value="1"/>
</dbReference>
<comment type="function">
    <text evidence="6">Catalyzes the transfer of a geranyl-geranyl moiety from geranyl-geranyl pyrophosphate to cysteines occuring in specific C-terminal amino acid sequences.</text>
</comment>